<sequence length="385" mass="39111">ITGTMTANAFAGALTGNVTGNVTGTVSSIANLSTSNLSEGSNLYYTNARADARIASADTDDLSEGSSNLYHTSERVDDRVNALIVAGSNISKTYDDAAGTLTLASTQLTTEQVQDVVGAMFTSNTETRGSLTYDDTDGTIDLVVDDMTANTQLSTEAVQDIVGAMFTSNTETRIGATYEDGDGTIDLVVDDMTANTTYSAGTGLALSTTTFSLSHLGLEALADPDADRIFFWDDSAGAAKFLTLGTGLSITGTTLAGSALYTDSDARGAISVTDSGGDGSLAYNNSTGVITYTGPSAAEVRAHLSAGTGVTYSGGAISIGQAVATSSDVTFNDLTVSGDLIVSGDTTTVNTATLAVEDPLISMATGNNAADAVDIGFYGLYDTSG</sequence>
<feature type="non-terminal residue" evidence="1">
    <location>
        <position position="385"/>
    </location>
</feature>
<protein>
    <submittedName>
        <fullName evidence="1">Uncharacterized protein</fullName>
    </submittedName>
</protein>
<organism evidence="1">
    <name type="scientific">marine metagenome</name>
    <dbReference type="NCBI Taxonomy" id="408172"/>
    <lineage>
        <taxon>unclassified sequences</taxon>
        <taxon>metagenomes</taxon>
        <taxon>ecological metagenomes</taxon>
    </lineage>
</organism>
<proteinExistence type="predicted"/>
<feature type="non-terminal residue" evidence="1">
    <location>
        <position position="1"/>
    </location>
</feature>
<name>A0A382MDR7_9ZZZZ</name>
<dbReference type="EMBL" id="UINC01093017">
    <property type="protein sequence ID" value="SVC47094.1"/>
    <property type="molecule type" value="Genomic_DNA"/>
</dbReference>
<gene>
    <name evidence="1" type="ORF">METZ01_LOCUS299948</name>
</gene>
<accession>A0A382MDR7</accession>
<reference evidence="1" key="1">
    <citation type="submission" date="2018-05" db="EMBL/GenBank/DDBJ databases">
        <authorList>
            <person name="Lanie J.A."/>
            <person name="Ng W.-L."/>
            <person name="Kazmierczak K.M."/>
            <person name="Andrzejewski T.M."/>
            <person name="Davidsen T.M."/>
            <person name="Wayne K.J."/>
            <person name="Tettelin H."/>
            <person name="Glass J.I."/>
            <person name="Rusch D."/>
            <person name="Podicherti R."/>
            <person name="Tsui H.-C.T."/>
            <person name="Winkler M.E."/>
        </authorList>
    </citation>
    <scope>NUCLEOTIDE SEQUENCE</scope>
</reference>
<evidence type="ECO:0000313" key="1">
    <source>
        <dbReference type="EMBL" id="SVC47094.1"/>
    </source>
</evidence>
<dbReference type="AlphaFoldDB" id="A0A382MDR7"/>